<keyword evidence="3" id="KW-1133">Transmembrane helix</keyword>
<keyword evidence="3" id="KW-0812">Transmembrane</keyword>
<name>A0ABD1N9X7_9FABA</name>
<keyword evidence="5" id="KW-1185">Reference proteome</keyword>
<evidence type="ECO:0000313" key="5">
    <source>
        <dbReference type="Proteomes" id="UP001603857"/>
    </source>
</evidence>
<keyword evidence="3" id="KW-0472">Membrane</keyword>
<organism evidence="4 5">
    <name type="scientific">Flemingia macrophylla</name>
    <dbReference type="NCBI Taxonomy" id="520843"/>
    <lineage>
        <taxon>Eukaryota</taxon>
        <taxon>Viridiplantae</taxon>
        <taxon>Streptophyta</taxon>
        <taxon>Embryophyta</taxon>
        <taxon>Tracheophyta</taxon>
        <taxon>Spermatophyta</taxon>
        <taxon>Magnoliopsida</taxon>
        <taxon>eudicotyledons</taxon>
        <taxon>Gunneridae</taxon>
        <taxon>Pentapetalae</taxon>
        <taxon>rosids</taxon>
        <taxon>fabids</taxon>
        <taxon>Fabales</taxon>
        <taxon>Fabaceae</taxon>
        <taxon>Papilionoideae</taxon>
        <taxon>50 kb inversion clade</taxon>
        <taxon>NPAAA clade</taxon>
        <taxon>indigoferoid/millettioid clade</taxon>
        <taxon>Phaseoleae</taxon>
        <taxon>Flemingia</taxon>
    </lineage>
</organism>
<evidence type="ECO:0000313" key="4">
    <source>
        <dbReference type="EMBL" id="KAL2344880.1"/>
    </source>
</evidence>
<dbReference type="AlphaFoldDB" id="A0ABD1N9X7"/>
<protein>
    <submittedName>
        <fullName evidence="4">Uncharacterized protein</fullName>
    </submittedName>
</protein>
<accession>A0ABD1N9X7</accession>
<evidence type="ECO:0000256" key="3">
    <source>
        <dbReference type="SAM" id="Phobius"/>
    </source>
</evidence>
<dbReference type="Proteomes" id="UP001603857">
    <property type="component" value="Unassembled WGS sequence"/>
</dbReference>
<reference evidence="4 5" key="1">
    <citation type="submission" date="2024-08" db="EMBL/GenBank/DDBJ databases">
        <title>Insights into the chromosomal genome structure of Flemingia macrophylla.</title>
        <authorList>
            <person name="Ding Y."/>
            <person name="Zhao Y."/>
            <person name="Bi W."/>
            <person name="Wu M."/>
            <person name="Zhao G."/>
            <person name="Gong Y."/>
            <person name="Li W."/>
            <person name="Zhang P."/>
        </authorList>
    </citation>
    <scope>NUCLEOTIDE SEQUENCE [LARGE SCALE GENOMIC DNA]</scope>
    <source>
        <strain evidence="4">DYQJB</strain>
        <tissue evidence="4">Leaf</tissue>
    </source>
</reference>
<dbReference type="EMBL" id="JBGMDY010000002">
    <property type="protein sequence ID" value="KAL2344880.1"/>
    <property type="molecule type" value="Genomic_DNA"/>
</dbReference>
<sequence length="232" mass="28343">MDNYSWYGNVHYFSYFNQEEKEREEQRNREKKSMQKELRDLLEERKQQNKLLNTLLEKLKLKEIKKKQSIEKVRQWLGIKNRETIKEKEKKHREKIRKEKVHESEDTRESHTTQTFSQESHKIENIEIFEKNHPNLDENFSPDDSIDFKENICASSAFLNNQKKKKRKCTKRRIIHFKVLRLGKVHQFSKVNLRRLLLFIMTLTCFQNLPLVNLWRLIIHNFLTHMNLHGLI</sequence>
<gene>
    <name evidence="4" type="ORF">Fmac_006165</name>
</gene>
<evidence type="ECO:0000256" key="2">
    <source>
        <dbReference type="SAM" id="MobiDB-lite"/>
    </source>
</evidence>
<feature type="transmembrane region" description="Helical" evidence="3">
    <location>
        <begin position="196"/>
        <end position="218"/>
    </location>
</feature>
<feature type="compositionally biased region" description="Basic and acidic residues" evidence="2">
    <location>
        <begin position="96"/>
        <end position="111"/>
    </location>
</feature>
<keyword evidence="1" id="KW-0175">Coiled coil</keyword>
<comment type="caution">
    <text evidence="4">The sequence shown here is derived from an EMBL/GenBank/DDBJ whole genome shotgun (WGS) entry which is preliminary data.</text>
</comment>
<feature type="coiled-coil region" evidence="1">
    <location>
        <begin position="16"/>
        <end position="62"/>
    </location>
</feature>
<proteinExistence type="predicted"/>
<evidence type="ECO:0000256" key="1">
    <source>
        <dbReference type="SAM" id="Coils"/>
    </source>
</evidence>
<feature type="region of interest" description="Disordered" evidence="2">
    <location>
        <begin position="88"/>
        <end position="119"/>
    </location>
</feature>